<keyword evidence="6" id="KW-0378">Hydrolase</keyword>
<dbReference type="InterPro" id="IPR051212">
    <property type="entry name" value="Type-I_RE_S_subunit"/>
</dbReference>
<keyword evidence="2" id="KW-0680">Restriction system</keyword>
<organism evidence="6 7">
    <name type="scientific">Collinsella ihumii</name>
    <dbReference type="NCBI Taxonomy" id="1720204"/>
    <lineage>
        <taxon>Bacteria</taxon>
        <taxon>Bacillati</taxon>
        <taxon>Actinomycetota</taxon>
        <taxon>Coriobacteriia</taxon>
        <taxon>Coriobacteriales</taxon>
        <taxon>Coriobacteriaceae</taxon>
        <taxon>Collinsella</taxon>
    </lineage>
</organism>
<dbReference type="Proteomes" id="UP001168505">
    <property type="component" value="Unassembled WGS sequence"/>
</dbReference>
<evidence type="ECO:0000256" key="3">
    <source>
        <dbReference type="ARBA" id="ARBA00023125"/>
    </source>
</evidence>
<dbReference type="RefSeq" id="WP_289827568.1">
    <property type="nucleotide sequence ID" value="NZ_JAUEIR010000008.1"/>
</dbReference>
<keyword evidence="6" id="KW-0540">Nuclease</keyword>
<dbReference type="GO" id="GO:0016787">
    <property type="term" value="F:hydrolase activity"/>
    <property type="evidence" value="ECO:0007669"/>
    <property type="project" value="UniProtKB-KW"/>
</dbReference>
<protein>
    <submittedName>
        <fullName evidence="6">Restriction endonuclease subunit S</fullName>
        <ecNumber evidence="6">3.1.21.-</ecNumber>
    </submittedName>
</protein>
<evidence type="ECO:0000256" key="2">
    <source>
        <dbReference type="ARBA" id="ARBA00022747"/>
    </source>
</evidence>
<evidence type="ECO:0000259" key="5">
    <source>
        <dbReference type="Pfam" id="PF01420"/>
    </source>
</evidence>
<proteinExistence type="inferred from homology"/>
<dbReference type="AlphaFoldDB" id="A0AAW7JSK4"/>
<keyword evidence="6" id="KW-0255">Endonuclease</keyword>
<reference evidence="6" key="2">
    <citation type="submission" date="2023-08" db="EMBL/GenBank/DDBJ databases">
        <title>Identification and characterization of horizontal gene transfer across gut microbiota members of farm animals based on homology search.</title>
        <authorList>
            <person name="Schwarzerova J."/>
            <person name="Nykrynova M."/>
            <person name="Jureckova K."/>
            <person name="Cejkova D."/>
            <person name="Rychlik I."/>
        </authorList>
    </citation>
    <scope>NUCLEOTIDE SEQUENCE</scope>
    <source>
        <strain evidence="6">15_COKtk</strain>
    </source>
</reference>
<feature type="domain" description="Type I restriction modification DNA specificity" evidence="5">
    <location>
        <begin position="195"/>
        <end position="370"/>
    </location>
</feature>
<reference evidence="6" key="1">
    <citation type="submission" date="2023-06" db="EMBL/GenBank/DDBJ databases">
        <authorList>
            <person name="Zeman M."/>
            <person name="Kubasova T."/>
            <person name="Jahodarova E."/>
            <person name="Nykrynova M."/>
            <person name="Rychlik I."/>
        </authorList>
    </citation>
    <scope>NUCLEOTIDE SEQUENCE</scope>
    <source>
        <strain evidence="6">15_COKtk</strain>
    </source>
</reference>
<dbReference type="Gene3D" id="3.90.220.20">
    <property type="entry name" value="DNA methylase specificity domains"/>
    <property type="match status" value="2"/>
</dbReference>
<comment type="caution">
    <text evidence="6">The sequence shown here is derived from an EMBL/GenBank/DDBJ whole genome shotgun (WGS) entry which is preliminary data.</text>
</comment>
<dbReference type="SUPFAM" id="SSF116734">
    <property type="entry name" value="DNA methylase specificity domain"/>
    <property type="match status" value="2"/>
</dbReference>
<dbReference type="GO" id="GO:0003677">
    <property type="term" value="F:DNA binding"/>
    <property type="evidence" value="ECO:0007669"/>
    <property type="project" value="UniProtKB-KW"/>
</dbReference>
<dbReference type="EMBL" id="JAUEIR010000008">
    <property type="protein sequence ID" value="MDN0070017.1"/>
    <property type="molecule type" value="Genomic_DNA"/>
</dbReference>
<feature type="domain" description="Type I restriction modification DNA specificity" evidence="5">
    <location>
        <begin position="16"/>
        <end position="165"/>
    </location>
</feature>
<gene>
    <name evidence="6" type="ORF">QVN40_09970</name>
</gene>
<dbReference type="Pfam" id="PF01420">
    <property type="entry name" value="Methylase_S"/>
    <property type="match status" value="2"/>
</dbReference>
<dbReference type="InterPro" id="IPR000055">
    <property type="entry name" value="Restrct_endonuc_typeI_TRD"/>
</dbReference>
<evidence type="ECO:0000256" key="1">
    <source>
        <dbReference type="ARBA" id="ARBA00010923"/>
    </source>
</evidence>
<sequence>MSKIEKMAQPFCQNSVEYVPVKDLFSVLPAPKKIPRSRYGEGSLYPVIDQGQALVSGYTDDESALVPKGEYVLFGDHTREVKWVNFPFAQGADGLKILIPGKSLVPRYAYHAIKNLHIASRGYNRHWTVLYKMKIPVPPLEIQREIVRILDFFEKLGAELEAELEARKAQYAYYRDRLLSHESLERMEGAAIESHPLGELGTFTRGRRFTKADYAENGVPSIHYAEIYTQFGTATDKALSFVRNDKAGSLRYAQPGDLIIACTGEDSKDIAKAVAWMGEGPVAVHDDCAIFHHTINPKYVSYYFQTSDFSKLKQRYATEAKMTRISVKRLASFEIPVPTPAVQQQVVDILDRFDALTTSLTDGLPAEIEARRKQCEYYRDRLLDFPRKEA</sequence>
<keyword evidence="3" id="KW-0238">DNA-binding</keyword>
<name>A0AAW7JSK4_9ACTN</name>
<accession>A0AAW7JSK4</accession>
<dbReference type="GO" id="GO:0009307">
    <property type="term" value="P:DNA restriction-modification system"/>
    <property type="evidence" value="ECO:0007669"/>
    <property type="project" value="UniProtKB-KW"/>
</dbReference>
<comment type="subunit">
    <text evidence="4">The methyltransferase is composed of M and S polypeptides.</text>
</comment>
<comment type="similarity">
    <text evidence="1">Belongs to the type-I restriction system S methylase family.</text>
</comment>
<dbReference type="EC" id="3.1.21.-" evidence="6"/>
<evidence type="ECO:0000256" key="4">
    <source>
        <dbReference type="ARBA" id="ARBA00038652"/>
    </source>
</evidence>
<dbReference type="CDD" id="cd17268">
    <property type="entry name" value="RMtype1_S_Ara36733I_TRD1-CR1_like"/>
    <property type="match status" value="1"/>
</dbReference>
<evidence type="ECO:0000313" key="6">
    <source>
        <dbReference type="EMBL" id="MDN0070017.1"/>
    </source>
</evidence>
<dbReference type="PANTHER" id="PTHR43140">
    <property type="entry name" value="TYPE-1 RESTRICTION ENZYME ECOKI SPECIFICITY PROTEIN"/>
    <property type="match status" value="1"/>
</dbReference>
<dbReference type="GO" id="GO:0004519">
    <property type="term" value="F:endonuclease activity"/>
    <property type="evidence" value="ECO:0007669"/>
    <property type="project" value="UniProtKB-KW"/>
</dbReference>
<dbReference type="PANTHER" id="PTHR43140:SF1">
    <property type="entry name" value="TYPE I RESTRICTION ENZYME ECOKI SPECIFICITY SUBUNIT"/>
    <property type="match status" value="1"/>
</dbReference>
<dbReference type="InterPro" id="IPR044946">
    <property type="entry name" value="Restrct_endonuc_typeI_TRD_sf"/>
</dbReference>
<evidence type="ECO:0000313" key="7">
    <source>
        <dbReference type="Proteomes" id="UP001168505"/>
    </source>
</evidence>